<dbReference type="PANTHER" id="PTHR31687">
    <property type="match status" value="1"/>
</dbReference>
<dbReference type="PANTHER" id="PTHR31687:SF3">
    <property type="entry name" value="PROTEIN URG3"/>
    <property type="match status" value="1"/>
</dbReference>
<dbReference type="Proteomes" id="UP000311382">
    <property type="component" value="Unassembled WGS sequence"/>
</dbReference>
<reference evidence="1 2" key="1">
    <citation type="submission" date="2019-03" db="EMBL/GenBank/DDBJ databases">
        <title>Rhodosporidium diobovatum UCD-FST 08-225 genome sequencing, assembly, and annotation.</title>
        <authorList>
            <person name="Fakankun I.U."/>
            <person name="Fristensky B."/>
            <person name="Levin D.B."/>
        </authorList>
    </citation>
    <scope>NUCLEOTIDE SEQUENCE [LARGE SCALE GENOMIC DNA]</scope>
    <source>
        <strain evidence="1 2">UCD-FST 08-225</strain>
    </source>
</reference>
<evidence type="ECO:0000313" key="1">
    <source>
        <dbReference type="EMBL" id="TNY21225.1"/>
    </source>
</evidence>
<dbReference type="InterPro" id="IPR012469">
    <property type="entry name" value="DUF1688"/>
</dbReference>
<accession>A0A5C5FX85</accession>
<dbReference type="STRING" id="5288.A0A5C5FX85"/>
<dbReference type="OrthoDB" id="2153176at2759"/>
<proteinExistence type="predicted"/>
<dbReference type="AlphaFoldDB" id="A0A5C5FX85"/>
<dbReference type="EMBL" id="SOZI01000048">
    <property type="protein sequence ID" value="TNY21225.1"/>
    <property type="molecule type" value="Genomic_DNA"/>
</dbReference>
<evidence type="ECO:0000313" key="2">
    <source>
        <dbReference type="Proteomes" id="UP000311382"/>
    </source>
</evidence>
<evidence type="ECO:0008006" key="3">
    <source>
        <dbReference type="Google" id="ProtNLM"/>
    </source>
</evidence>
<keyword evidence="2" id="KW-1185">Reference proteome</keyword>
<dbReference type="Pfam" id="PF07958">
    <property type="entry name" value="DUF1688"/>
    <property type="match status" value="1"/>
</dbReference>
<protein>
    <recommendedName>
        <fullName evidence="3">DUF1688-domain-containing protein</fullName>
    </recommendedName>
</protein>
<sequence length="508" mass="55395">MPRAWLNGRSSSAPSLSMSYRFEDGARVAPGSHDVQEQKLTRLALLDSILARLRPRPRLTMPASNADTIAYLRSLPSIRERCGRVFALAEAGKLDYWTVDLAQQDKIVEFVCGLIARDFGTDYASIPPHGRWRHFVGGRVDPLLSAWDDAAVDPLEKARRLVDLMVTSVLLDAGAGNDWKFQPKDGGDKIGRSEGLAVGSLEMFEQGMFSGDAAQPCRVDAVGLSKITPEEIAKALQVSDSNPMTGIDGRAQLLVRLGSVLADPANAAYFTQDGSSRPGHLVDYLLGHSSSQAIPSAVLGTKVAVQMDTLWDIVISGLSGVWPAARSKIDGVSLGDVWPVECLKKQDGVEEFGDLVSFHKLSQWLTYSLIEVMETLLAWQFIGKEQMTGLPEYRNGGLLIDFDLLVPNIPAMLESFSQPVPSSTSEYPTLLELPPFDASHSAMVEMRAVTICMLDRIRAGINARLGVELSLPQVLESSTWKGGREIAKKLRPETAGPPFRYIATGDVF</sequence>
<name>A0A5C5FX85_9BASI</name>
<organism evidence="1 2">
    <name type="scientific">Rhodotorula diobovata</name>
    <dbReference type="NCBI Taxonomy" id="5288"/>
    <lineage>
        <taxon>Eukaryota</taxon>
        <taxon>Fungi</taxon>
        <taxon>Dikarya</taxon>
        <taxon>Basidiomycota</taxon>
        <taxon>Pucciniomycotina</taxon>
        <taxon>Microbotryomycetes</taxon>
        <taxon>Sporidiobolales</taxon>
        <taxon>Sporidiobolaceae</taxon>
        <taxon>Rhodotorula</taxon>
    </lineage>
</organism>
<gene>
    <name evidence="1" type="ORF">DMC30DRAFT_395527</name>
</gene>
<comment type="caution">
    <text evidence="1">The sequence shown here is derived from an EMBL/GenBank/DDBJ whole genome shotgun (WGS) entry which is preliminary data.</text>
</comment>